<dbReference type="InterPro" id="IPR005055">
    <property type="entry name" value="A10/PebIII"/>
</dbReference>
<organism evidence="2 3">
    <name type="scientific">Euphydryas editha</name>
    <name type="common">Edith's checkerspot</name>
    <dbReference type="NCBI Taxonomy" id="104508"/>
    <lineage>
        <taxon>Eukaryota</taxon>
        <taxon>Metazoa</taxon>
        <taxon>Ecdysozoa</taxon>
        <taxon>Arthropoda</taxon>
        <taxon>Hexapoda</taxon>
        <taxon>Insecta</taxon>
        <taxon>Pterygota</taxon>
        <taxon>Neoptera</taxon>
        <taxon>Endopterygota</taxon>
        <taxon>Lepidoptera</taxon>
        <taxon>Glossata</taxon>
        <taxon>Ditrysia</taxon>
        <taxon>Papilionoidea</taxon>
        <taxon>Nymphalidae</taxon>
        <taxon>Nymphalinae</taxon>
        <taxon>Euphydryas</taxon>
    </lineage>
</organism>
<dbReference type="Proteomes" id="UP001153954">
    <property type="component" value="Unassembled WGS sequence"/>
</dbReference>
<dbReference type="PANTHER" id="PTHR11257">
    <property type="entry name" value="CHEMOSENSORY PROTEIN-RELATED"/>
    <property type="match status" value="1"/>
</dbReference>
<name>A0AAU9TVD4_EUPED</name>
<accession>A0AAU9TVD4</accession>
<dbReference type="AlphaFoldDB" id="A0AAU9TVD4"/>
<feature type="region of interest" description="Disordered" evidence="1">
    <location>
        <begin position="119"/>
        <end position="175"/>
    </location>
</feature>
<reference evidence="2" key="1">
    <citation type="submission" date="2022-03" db="EMBL/GenBank/DDBJ databases">
        <authorList>
            <person name="Tunstrom K."/>
        </authorList>
    </citation>
    <scope>NUCLEOTIDE SEQUENCE</scope>
</reference>
<evidence type="ECO:0000313" key="3">
    <source>
        <dbReference type="Proteomes" id="UP001153954"/>
    </source>
</evidence>
<dbReference type="Pfam" id="PF03392">
    <property type="entry name" value="OS-D"/>
    <property type="match status" value="1"/>
</dbReference>
<feature type="compositionally biased region" description="Polar residues" evidence="1">
    <location>
        <begin position="122"/>
        <end position="140"/>
    </location>
</feature>
<sequence length="213" mass="23342">MPEALRTKCVRCTESQKKIAVKIIKRLKVEYPDEWAKLSSKWDPTGDFTRYFEVFLANEQFNTIPDSGNELPISSLPTSRPVPPPPPSTPAPTPETPVTIATPPQPLLLNRFGGEDEVMMGSPSSAAATTRPTPVLTNRPTMRPSIAPRPTPIDWSNVGTATTPTRVTPRPTSELPPPYSTAITFIDQIGIKIIRTTELVTDILKNTVRAMVG</sequence>
<evidence type="ECO:0000256" key="1">
    <source>
        <dbReference type="SAM" id="MobiDB-lite"/>
    </source>
</evidence>
<gene>
    <name evidence="2" type="ORF">EEDITHA_LOCUS5787</name>
</gene>
<dbReference type="Gene3D" id="1.10.2080.10">
    <property type="entry name" value="Insect odorant-binding protein A10/Ejaculatory bulb-specific protein 3"/>
    <property type="match status" value="1"/>
</dbReference>
<proteinExistence type="predicted"/>
<evidence type="ECO:0000313" key="2">
    <source>
        <dbReference type="EMBL" id="CAH2089766.1"/>
    </source>
</evidence>
<keyword evidence="3" id="KW-1185">Reference proteome</keyword>
<feature type="compositionally biased region" description="Pro residues" evidence="1">
    <location>
        <begin position="80"/>
        <end position="95"/>
    </location>
</feature>
<protein>
    <submittedName>
        <fullName evidence="2">Uncharacterized protein</fullName>
    </submittedName>
</protein>
<dbReference type="SUPFAM" id="SSF100910">
    <property type="entry name" value="Chemosensory protein Csp2"/>
    <property type="match status" value="1"/>
</dbReference>
<dbReference type="InterPro" id="IPR036682">
    <property type="entry name" value="OS_D_A10/PebIII_sf"/>
</dbReference>
<dbReference type="PANTHER" id="PTHR11257:SF9">
    <property type="entry name" value="CHEMOSENSORY PROTEIN 13"/>
    <property type="match status" value="1"/>
</dbReference>
<dbReference type="EMBL" id="CAKOGL010000008">
    <property type="protein sequence ID" value="CAH2089766.1"/>
    <property type="molecule type" value="Genomic_DNA"/>
</dbReference>
<comment type="caution">
    <text evidence="2">The sequence shown here is derived from an EMBL/GenBank/DDBJ whole genome shotgun (WGS) entry which is preliminary data.</text>
</comment>
<feature type="region of interest" description="Disordered" evidence="1">
    <location>
        <begin position="66"/>
        <end position="104"/>
    </location>
</feature>
<feature type="compositionally biased region" description="Low complexity" evidence="1">
    <location>
        <begin position="160"/>
        <end position="172"/>
    </location>
</feature>